<gene>
    <name evidence="6" type="ORF">DLM_3630</name>
</gene>
<accession>A0A3G9GRV8</accession>
<reference evidence="6 7" key="2">
    <citation type="journal article" date="2017" name="Genome Announc.">
        <title>Draft genome sequence of Aquitalea magnusonii strain H3, a plant growth-promoting bacterium of duckweed Lemna minor.</title>
        <authorList>
            <person name="Ishizawa H."/>
            <person name="Kuroda M."/>
            <person name="Ike M."/>
        </authorList>
    </citation>
    <scope>NUCLEOTIDE SEQUENCE [LARGE SCALE GENOMIC DNA]</scope>
    <source>
        <strain evidence="6 7">H3</strain>
    </source>
</reference>
<dbReference type="Pfam" id="PF03466">
    <property type="entry name" value="LysR_substrate"/>
    <property type="match status" value="1"/>
</dbReference>
<dbReference type="KEGG" id="amah:DLM_3630"/>
<evidence type="ECO:0000313" key="7">
    <source>
        <dbReference type="Proteomes" id="UP000198290"/>
    </source>
</evidence>
<dbReference type="GO" id="GO:0006351">
    <property type="term" value="P:DNA-templated transcription"/>
    <property type="evidence" value="ECO:0007669"/>
    <property type="project" value="TreeGrafter"/>
</dbReference>
<dbReference type="InterPro" id="IPR058163">
    <property type="entry name" value="LysR-type_TF_proteobact-type"/>
</dbReference>
<keyword evidence="4" id="KW-0804">Transcription</keyword>
<dbReference type="EMBL" id="AP018823">
    <property type="protein sequence ID" value="BBF87216.1"/>
    <property type="molecule type" value="Genomic_DNA"/>
</dbReference>
<evidence type="ECO:0000256" key="3">
    <source>
        <dbReference type="ARBA" id="ARBA00023125"/>
    </source>
</evidence>
<dbReference type="STRING" id="332411.VI06_15470"/>
<reference evidence="7" key="1">
    <citation type="journal article" date="2017" name="Biotechnol. Biofuels">
        <title>Evaluation of environmental bacterial communities as a factor affecting the growth of duckweed Lemna minor.</title>
        <authorList>
            <person name="Ishizawa H."/>
            <person name="Kuroda M."/>
            <person name="Morikawa M."/>
            <person name="Ike M."/>
        </authorList>
    </citation>
    <scope>NUCLEOTIDE SEQUENCE [LARGE SCALE GENOMIC DNA]</scope>
    <source>
        <strain evidence="7">H3</strain>
    </source>
</reference>
<keyword evidence="2" id="KW-0805">Transcription regulation</keyword>
<organism evidence="6 7">
    <name type="scientific">Aquitalea magnusonii</name>
    <dbReference type="NCBI Taxonomy" id="332411"/>
    <lineage>
        <taxon>Bacteria</taxon>
        <taxon>Pseudomonadati</taxon>
        <taxon>Pseudomonadota</taxon>
        <taxon>Betaproteobacteria</taxon>
        <taxon>Neisseriales</taxon>
        <taxon>Chromobacteriaceae</taxon>
        <taxon>Aquitalea</taxon>
    </lineage>
</organism>
<dbReference type="InterPro" id="IPR036388">
    <property type="entry name" value="WH-like_DNA-bd_sf"/>
</dbReference>
<dbReference type="Pfam" id="PF00126">
    <property type="entry name" value="HTH_1"/>
    <property type="match status" value="1"/>
</dbReference>
<proteinExistence type="inferred from homology"/>
<feature type="domain" description="HTH lysR-type" evidence="5">
    <location>
        <begin position="5"/>
        <end position="62"/>
    </location>
</feature>
<dbReference type="SUPFAM" id="SSF46785">
    <property type="entry name" value="Winged helix' DNA-binding domain"/>
    <property type="match status" value="1"/>
</dbReference>
<evidence type="ECO:0000259" key="5">
    <source>
        <dbReference type="PROSITE" id="PS50931"/>
    </source>
</evidence>
<evidence type="ECO:0000256" key="1">
    <source>
        <dbReference type="ARBA" id="ARBA00009437"/>
    </source>
</evidence>
<comment type="similarity">
    <text evidence="1">Belongs to the LysR transcriptional regulatory family.</text>
</comment>
<dbReference type="InterPro" id="IPR036390">
    <property type="entry name" value="WH_DNA-bd_sf"/>
</dbReference>
<dbReference type="AlphaFoldDB" id="A0A3G9GRV8"/>
<dbReference type="PANTHER" id="PTHR30537">
    <property type="entry name" value="HTH-TYPE TRANSCRIPTIONAL REGULATOR"/>
    <property type="match status" value="1"/>
</dbReference>
<reference evidence="7" key="3">
    <citation type="journal article" date="2017" name="Plant Physiol. Biochem.">
        <title>Differential oxidative and antioxidative response of duckweed Lemna minor toward plant growth promoting/inhibiting bacteria.</title>
        <authorList>
            <person name="Ishizawa H."/>
            <person name="Kuroda M."/>
            <person name="Morikawa M."/>
            <person name="Ike M."/>
        </authorList>
    </citation>
    <scope>NUCLEOTIDE SEQUENCE [LARGE SCALE GENOMIC DNA]</scope>
    <source>
        <strain evidence="7">H3</strain>
    </source>
</reference>
<keyword evidence="7" id="KW-1185">Reference proteome</keyword>
<name>A0A3G9GRV8_9NEIS</name>
<dbReference type="InterPro" id="IPR005119">
    <property type="entry name" value="LysR_subst-bd"/>
</dbReference>
<keyword evidence="3" id="KW-0238">DNA-binding</keyword>
<protein>
    <submittedName>
        <fullName evidence="6">Transcriptional regulator, LysR family</fullName>
    </submittedName>
</protein>
<sequence length="299" mass="33143">MRRLPSLTALRFFEESARHMSFNKSALALCVTPGAVSRQIRLLEDALGTALFYRDHTGIRLTRQGQALHASLAEAFDVIEQATRIVIQRQTPRRKRLTVITPPTFATRWLSPRLGSLLQALPGIDFSILTDNTEPQPCSIRFGHQPQHHCRSELLFIEQHVLVGGMKLRGQQVETLLQQLPTLHVLHGKKRLSLWPDWLDAAGLPLAYADNGIEFSTLDQAIHAACAGMGLAVVDRNMISHELRAGALLQLAPTECHGPYGYWLEIQAAHEHEAEISALSAWLRNAAAAQPGGYQLVLA</sequence>
<dbReference type="GO" id="GO:0003700">
    <property type="term" value="F:DNA-binding transcription factor activity"/>
    <property type="evidence" value="ECO:0007669"/>
    <property type="project" value="InterPro"/>
</dbReference>
<evidence type="ECO:0000256" key="2">
    <source>
        <dbReference type="ARBA" id="ARBA00023015"/>
    </source>
</evidence>
<dbReference type="OrthoDB" id="9124618at2"/>
<dbReference type="GO" id="GO:0043565">
    <property type="term" value="F:sequence-specific DNA binding"/>
    <property type="evidence" value="ECO:0007669"/>
    <property type="project" value="TreeGrafter"/>
</dbReference>
<dbReference type="InterPro" id="IPR000847">
    <property type="entry name" value="LysR_HTH_N"/>
</dbReference>
<dbReference type="RefSeq" id="WP_089083666.1">
    <property type="nucleotide sequence ID" value="NZ_AP018823.1"/>
</dbReference>
<dbReference type="PROSITE" id="PS50931">
    <property type="entry name" value="HTH_LYSR"/>
    <property type="match status" value="1"/>
</dbReference>
<evidence type="ECO:0000313" key="6">
    <source>
        <dbReference type="EMBL" id="BBF87216.1"/>
    </source>
</evidence>
<dbReference type="Gene3D" id="1.10.10.10">
    <property type="entry name" value="Winged helix-like DNA-binding domain superfamily/Winged helix DNA-binding domain"/>
    <property type="match status" value="1"/>
</dbReference>
<dbReference type="PANTHER" id="PTHR30537:SF58">
    <property type="entry name" value="HTH-TYPE TRANSCRIPTIONAL REGULATOR PERR"/>
    <property type="match status" value="1"/>
</dbReference>
<evidence type="ECO:0000256" key="4">
    <source>
        <dbReference type="ARBA" id="ARBA00023163"/>
    </source>
</evidence>
<dbReference type="Gene3D" id="3.40.190.10">
    <property type="entry name" value="Periplasmic binding protein-like II"/>
    <property type="match status" value="2"/>
</dbReference>
<dbReference type="SUPFAM" id="SSF53850">
    <property type="entry name" value="Periplasmic binding protein-like II"/>
    <property type="match status" value="1"/>
</dbReference>
<dbReference type="Proteomes" id="UP000198290">
    <property type="component" value="Chromosome"/>
</dbReference>